<reference evidence="2" key="3">
    <citation type="submission" date="2024-01" db="EMBL/GenBank/DDBJ databases">
        <authorList>
            <person name="Coelho M.A."/>
            <person name="David-Palma M."/>
            <person name="Shea T."/>
            <person name="Sun S."/>
            <person name="Cuomo C.A."/>
            <person name="Heitman J."/>
        </authorList>
    </citation>
    <scope>NUCLEOTIDE SEQUENCE</scope>
    <source>
        <strain evidence="2">CBS 7841</strain>
    </source>
</reference>
<dbReference type="EMBL" id="CP143790">
    <property type="protein sequence ID" value="WVN90139.1"/>
    <property type="molecule type" value="Genomic_DNA"/>
</dbReference>
<feature type="region of interest" description="Disordered" evidence="1">
    <location>
        <begin position="407"/>
        <end position="442"/>
    </location>
</feature>
<feature type="region of interest" description="Disordered" evidence="1">
    <location>
        <begin position="656"/>
        <end position="693"/>
    </location>
</feature>
<feature type="region of interest" description="Disordered" evidence="1">
    <location>
        <begin position="153"/>
        <end position="393"/>
    </location>
</feature>
<feature type="compositionally biased region" description="Basic and acidic residues" evidence="1">
    <location>
        <begin position="225"/>
        <end position="234"/>
    </location>
</feature>
<feature type="compositionally biased region" description="Low complexity" evidence="1">
    <location>
        <begin position="192"/>
        <end position="201"/>
    </location>
</feature>
<dbReference type="GeneID" id="91089583"/>
<feature type="compositionally biased region" description="Basic residues" evidence="1">
    <location>
        <begin position="508"/>
        <end position="524"/>
    </location>
</feature>
<evidence type="ECO:0000313" key="2">
    <source>
        <dbReference type="EMBL" id="WVN90139.1"/>
    </source>
</evidence>
<evidence type="ECO:0000256" key="1">
    <source>
        <dbReference type="SAM" id="MobiDB-lite"/>
    </source>
</evidence>
<organism evidence="2 3">
    <name type="scientific">Cryptococcus depauperatus CBS 7841</name>
    <dbReference type="NCBI Taxonomy" id="1295531"/>
    <lineage>
        <taxon>Eukaryota</taxon>
        <taxon>Fungi</taxon>
        <taxon>Dikarya</taxon>
        <taxon>Basidiomycota</taxon>
        <taxon>Agaricomycotina</taxon>
        <taxon>Tremellomycetes</taxon>
        <taxon>Tremellales</taxon>
        <taxon>Cryptococcaceae</taxon>
        <taxon>Cryptococcus</taxon>
    </lineage>
</organism>
<feature type="compositionally biased region" description="Basic and acidic residues" evidence="1">
    <location>
        <begin position="682"/>
        <end position="693"/>
    </location>
</feature>
<feature type="region of interest" description="Disordered" evidence="1">
    <location>
        <begin position="79"/>
        <end position="98"/>
    </location>
</feature>
<gene>
    <name evidence="2" type="ORF">L203_105374</name>
</gene>
<feature type="compositionally biased region" description="Basic and acidic residues" evidence="1">
    <location>
        <begin position="489"/>
        <end position="507"/>
    </location>
</feature>
<feature type="region of interest" description="Disordered" evidence="1">
    <location>
        <begin position="1"/>
        <end position="46"/>
    </location>
</feature>
<protein>
    <submittedName>
        <fullName evidence="2">Uncharacterized protein</fullName>
    </submittedName>
</protein>
<feature type="compositionally biased region" description="Pro residues" evidence="1">
    <location>
        <begin position="371"/>
        <end position="380"/>
    </location>
</feature>
<name>A0AAJ8JXG1_9TREE</name>
<keyword evidence="3" id="KW-1185">Reference proteome</keyword>
<feature type="compositionally biased region" description="Low complexity" evidence="1">
    <location>
        <begin position="614"/>
        <end position="635"/>
    </location>
</feature>
<feature type="compositionally biased region" description="Polar residues" evidence="1">
    <location>
        <begin position="153"/>
        <end position="162"/>
    </location>
</feature>
<dbReference type="AlphaFoldDB" id="A0AAJ8JXG1"/>
<evidence type="ECO:0000313" key="3">
    <source>
        <dbReference type="Proteomes" id="UP000094043"/>
    </source>
</evidence>
<dbReference type="RefSeq" id="XP_066070839.1">
    <property type="nucleotide sequence ID" value="XM_066214742.1"/>
</dbReference>
<feature type="region of interest" description="Disordered" evidence="1">
    <location>
        <begin position="608"/>
        <end position="638"/>
    </location>
</feature>
<feature type="compositionally biased region" description="Polar residues" evidence="1">
    <location>
        <begin position="730"/>
        <end position="739"/>
    </location>
</feature>
<reference evidence="2" key="1">
    <citation type="submission" date="2016-06" db="EMBL/GenBank/DDBJ databases">
        <authorList>
            <person name="Cuomo C."/>
            <person name="Litvintseva A."/>
            <person name="Heitman J."/>
            <person name="Chen Y."/>
            <person name="Sun S."/>
            <person name="Springer D."/>
            <person name="Dromer F."/>
            <person name="Young S."/>
            <person name="Zeng Q."/>
            <person name="Chapman S."/>
            <person name="Gujja S."/>
            <person name="Saif S."/>
            <person name="Birren B."/>
        </authorList>
    </citation>
    <scope>NUCLEOTIDE SEQUENCE</scope>
    <source>
        <strain evidence="2">CBS 7841</strain>
    </source>
</reference>
<feature type="compositionally biased region" description="Polar residues" evidence="1">
    <location>
        <begin position="412"/>
        <end position="421"/>
    </location>
</feature>
<feature type="compositionally biased region" description="Low complexity" evidence="1">
    <location>
        <begin position="267"/>
        <end position="284"/>
    </location>
</feature>
<dbReference type="KEGG" id="cdep:91089583"/>
<reference evidence="2" key="2">
    <citation type="journal article" date="2022" name="Elife">
        <title>Obligate sexual reproduction of a homothallic fungus closely related to the Cryptococcus pathogenic species complex.</title>
        <authorList>
            <person name="Passer A.R."/>
            <person name="Clancey S.A."/>
            <person name="Shea T."/>
            <person name="David-Palma M."/>
            <person name="Averette A.F."/>
            <person name="Boekhout T."/>
            <person name="Porcel B.M."/>
            <person name="Nowrousian M."/>
            <person name="Cuomo C.A."/>
            <person name="Sun S."/>
            <person name="Heitman J."/>
            <person name="Coelho M.A."/>
        </authorList>
    </citation>
    <scope>NUCLEOTIDE SEQUENCE</scope>
    <source>
        <strain evidence="2">CBS 7841</strain>
    </source>
</reference>
<feature type="compositionally biased region" description="Basic and acidic residues" evidence="1">
    <location>
        <begin position="242"/>
        <end position="265"/>
    </location>
</feature>
<accession>A0AAJ8JXG1</accession>
<proteinExistence type="predicted"/>
<feature type="compositionally biased region" description="Basic and acidic residues" evidence="1">
    <location>
        <begin position="334"/>
        <end position="343"/>
    </location>
</feature>
<feature type="compositionally biased region" description="Low complexity" evidence="1">
    <location>
        <begin position="291"/>
        <end position="311"/>
    </location>
</feature>
<feature type="compositionally biased region" description="Polar residues" evidence="1">
    <location>
        <begin position="10"/>
        <end position="23"/>
    </location>
</feature>
<feature type="region of interest" description="Disordered" evidence="1">
    <location>
        <begin position="718"/>
        <end position="762"/>
    </location>
</feature>
<sequence length="893" mass="96437">MPAAHRSSMDRTATLDQTRSHSTPPFAYDTAHPRSRSSSSASSNPYRQPFSASYFSPHQAAFYQPGSWSTNPLPISAFHPAQFQSGFPGQGGYPQQGYQQSQADFAAWANAYQHMMMASSHAVATPPAATEYLDRQAEGYFDRQYAQQNRIQNTRNEQQGGFNPSKRGPSRVTSRDSVFRSASMPANPPSSIPRSPAAPRALESSFPVATPTTLNPPIVPNEQIPIRRDLDPKAEVWVPPRKLSEGMRRDSEASERSNASSDRENTPNSRSSSPASRPKAVRAATPLYPGPISAAANNSSSSINHPASKPSPLSNSTTPEPEKNRLKNKFFKSGVKEEKDSSKVKHANASNKGNAPRVGTFPSPAESSRSTPPPQTPPQPLDSDLSAPSMPFANSLASTSELSLAGTDRTDLTATPSTTSAIRGGGLGTAEGENGKKGKRGLFRMKNLSTDNISLSSTVSSASMMIRKMGSIGKLARRNSLMGISRIFKDKPKDEDAPIPEREAKESKKIKKKEKKEKKAKIKSAKAGAAPAEVSRTTIEIERLENAEEERMLAGLSPAAKLARQHTLRSRAELLEKHVQTGQQAAGRRARGQGGVVLPSIESMTSAVPHFTHTPPADADPSSPSLTSLGGSTPSVVHVQSRTPTIVHAVRVTAHEYDSSDDTSDEGDTVEDVTMTMNQSRLSEDTDNGRREDEEFKAVWGNAEIDRNAVPKKGILKSTSSYSLDERQSTSRPRSNSAQEGVKLGPGPMADLPPSDPARLDGLETLTPQTVQAESPEATDSAYNPFSPSFSPFSTLESAGNPVGLYSLPTQNTSAPTLSLLSNDIRPLQPRSMTAPAKKKIFWAPECAVYTTYDCATYDRRSEPATFENLHTLLCLIHLASPVIVLRHFSTES</sequence>
<feature type="compositionally biased region" description="Acidic residues" evidence="1">
    <location>
        <begin position="659"/>
        <end position="671"/>
    </location>
</feature>
<dbReference type="Proteomes" id="UP000094043">
    <property type="component" value="Chromosome 7"/>
</dbReference>
<feature type="region of interest" description="Disordered" evidence="1">
    <location>
        <begin position="489"/>
        <end position="529"/>
    </location>
</feature>